<dbReference type="Proteomes" id="UP001060215">
    <property type="component" value="Chromosome 13"/>
</dbReference>
<evidence type="ECO:0000313" key="1">
    <source>
        <dbReference type="EMBL" id="KAI7990578.1"/>
    </source>
</evidence>
<evidence type="ECO:0000313" key="2">
    <source>
        <dbReference type="Proteomes" id="UP001060215"/>
    </source>
</evidence>
<gene>
    <name evidence="1" type="ORF">LOK49_LG12G01492</name>
</gene>
<proteinExistence type="predicted"/>
<dbReference type="EMBL" id="CM045770">
    <property type="protein sequence ID" value="KAI7990578.1"/>
    <property type="molecule type" value="Genomic_DNA"/>
</dbReference>
<keyword evidence="2" id="KW-1185">Reference proteome</keyword>
<comment type="caution">
    <text evidence="1">The sequence shown here is derived from an EMBL/GenBank/DDBJ whole genome shotgun (WGS) entry which is preliminary data.</text>
</comment>
<name>A0ACC0FQN3_9ERIC</name>
<accession>A0ACC0FQN3</accession>
<sequence length="42" mass="4836">MLPAKRICYRPWEYSHRLNIVLSAKHSLPVGTQHCRPAKSSC</sequence>
<protein>
    <submittedName>
        <fullName evidence="1">Uncharacterized protein</fullName>
    </submittedName>
</protein>
<reference evidence="1 2" key="1">
    <citation type="journal article" date="2022" name="Plant J.">
        <title>Chromosome-level genome of Camellia lanceoleosa provides a valuable resource for understanding genome evolution and self-incompatibility.</title>
        <authorList>
            <person name="Gong W."/>
            <person name="Xiao S."/>
            <person name="Wang L."/>
            <person name="Liao Z."/>
            <person name="Chang Y."/>
            <person name="Mo W."/>
            <person name="Hu G."/>
            <person name="Li W."/>
            <person name="Zhao G."/>
            <person name="Zhu H."/>
            <person name="Hu X."/>
            <person name="Ji K."/>
            <person name="Xiang X."/>
            <person name="Song Q."/>
            <person name="Yuan D."/>
            <person name="Jin S."/>
            <person name="Zhang L."/>
        </authorList>
    </citation>
    <scope>NUCLEOTIDE SEQUENCE [LARGE SCALE GENOMIC DNA]</scope>
    <source>
        <strain evidence="1">SQ_2022a</strain>
    </source>
</reference>
<organism evidence="1 2">
    <name type="scientific">Camellia lanceoleosa</name>
    <dbReference type="NCBI Taxonomy" id="1840588"/>
    <lineage>
        <taxon>Eukaryota</taxon>
        <taxon>Viridiplantae</taxon>
        <taxon>Streptophyta</taxon>
        <taxon>Embryophyta</taxon>
        <taxon>Tracheophyta</taxon>
        <taxon>Spermatophyta</taxon>
        <taxon>Magnoliopsida</taxon>
        <taxon>eudicotyledons</taxon>
        <taxon>Gunneridae</taxon>
        <taxon>Pentapetalae</taxon>
        <taxon>asterids</taxon>
        <taxon>Ericales</taxon>
        <taxon>Theaceae</taxon>
        <taxon>Camellia</taxon>
    </lineage>
</organism>